<reference evidence="1 2" key="1">
    <citation type="journal article" date="2019" name="Int. J. Syst. Evol. Microbiol.">
        <title>The Global Catalogue of Microorganisms (GCM) 10K type strain sequencing project: providing services to taxonomists for standard genome sequencing and annotation.</title>
        <authorList>
            <consortium name="The Broad Institute Genomics Platform"/>
            <consortium name="The Broad Institute Genome Sequencing Center for Infectious Disease"/>
            <person name="Wu L."/>
            <person name="Ma J."/>
        </authorList>
    </citation>
    <scope>NUCLEOTIDE SEQUENCE [LARGE SCALE GENOMIC DNA]</scope>
    <source>
        <strain evidence="1 2">PSRA2</strain>
    </source>
</reference>
<keyword evidence="2" id="KW-1185">Reference proteome</keyword>
<dbReference type="EMBL" id="JBHSXM010000001">
    <property type="protein sequence ID" value="MFC6837570.1"/>
    <property type="molecule type" value="Genomic_DNA"/>
</dbReference>
<proteinExistence type="predicted"/>
<gene>
    <name evidence="1" type="ORF">ACFQHK_13815</name>
</gene>
<dbReference type="AlphaFoldDB" id="A0ABD5UAI6"/>
<name>A0ABD5UAI6_9EURY</name>
<dbReference type="RefSeq" id="WP_304449235.1">
    <property type="nucleotide sequence ID" value="NZ_JARRAH010000001.1"/>
</dbReference>
<sequence>MTRSLAVEELVNATSEELGTYLRSGALNTNALTRSLDYEGLDIEDWERIKRIHFCLADDVHDFISALPDRVRRIKTEHQRENIHTQGEVRGSINWSGTLRTRSETGYADRSRFVCNTPYTEYDIAENRVLKRLLWQIHHTVADELQSVEYDWRHDFWTDNQLASFDRLYKQNVHLNRIKDGPTISISGQDMTTARQSRLPLYTEAYDLYDTFQRLQADTLDPDITELLADTLVVPSDTPTLFELFCCFRLIRILNRYSPGFSLKPIDGESSALAHLESDDTRIEIHHNSTGNLSFHEPLDATRRPAHSQYARYHDVLIDYSNTLESLTGNPHDSVLYSGRPDIIIESYDTTSDEQLVSVLLGEVKHSDATQTFKQGLEELLTYRRFANNNGYLIDDPEVSLTSLLITNGLTTPGTSDDVIHLNGTDLLDTAKQQHSDWILPSLRPPIIPEQA</sequence>
<evidence type="ECO:0008006" key="3">
    <source>
        <dbReference type="Google" id="ProtNLM"/>
    </source>
</evidence>
<dbReference type="Proteomes" id="UP001596406">
    <property type="component" value="Unassembled WGS sequence"/>
</dbReference>
<evidence type="ECO:0000313" key="2">
    <source>
        <dbReference type="Proteomes" id="UP001596406"/>
    </source>
</evidence>
<organism evidence="1 2">
    <name type="scientific">Halomarina ordinaria</name>
    <dbReference type="NCBI Taxonomy" id="3033939"/>
    <lineage>
        <taxon>Archaea</taxon>
        <taxon>Methanobacteriati</taxon>
        <taxon>Methanobacteriota</taxon>
        <taxon>Stenosarchaea group</taxon>
        <taxon>Halobacteria</taxon>
        <taxon>Halobacteriales</taxon>
        <taxon>Natronomonadaceae</taxon>
        <taxon>Halomarina</taxon>
    </lineage>
</organism>
<comment type="caution">
    <text evidence="1">The sequence shown here is derived from an EMBL/GenBank/DDBJ whole genome shotgun (WGS) entry which is preliminary data.</text>
</comment>
<protein>
    <recommendedName>
        <fullName evidence="3">Restriction endonuclease</fullName>
    </recommendedName>
</protein>
<accession>A0ABD5UAI6</accession>
<evidence type="ECO:0000313" key="1">
    <source>
        <dbReference type="EMBL" id="MFC6837570.1"/>
    </source>
</evidence>